<evidence type="ECO:0000256" key="11">
    <source>
        <dbReference type="HAMAP-Rule" id="MF_01145"/>
    </source>
</evidence>
<keyword evidence="15" id="KW-1185">Reference proteome</keyword>
<evidence type="ECO:0000256" key="3">
    <source>
        <dbReference type="ARBA" id="ARBA00006071"/>
    </source>
</evidence>
<dbReference type="InterPro" id="IPR046357">
    <property type="entry name" value="PPIase_dom_sf"/>
</dbReference>
<keyword evidence="7 11" id="KW-0472">Membrane</keyword>
<comment type="similarity">
    <text evidence="3 11">Belongs to the PrsA family.</text>
</comment>
<dbReference type="AlphaFoldDB" id="A0A1I1Z4I6"/>
<dbReference type="HAMAP" id="MF_01145">
    <property type="entry name" value="Foldase_PrsA"/>
    <property type="match status" value="1"/>
</dbReference>
<keyword evidence="10 11" id="KW-0449">Lipoprotein</keyword>
<dbReference type="InterPro" id="IPR050245">
    <property type="entry name" value="PrsA_foldase"/>
</dbReference>
<comment type="catalytic activity">
    <reaction evidence="1 11">
        <text>[protein]-peptidylproline (omega=180) = [protein]-peptidylproline (omega=0)</text>
        <dbReference type="Rhea" id="RHEA:16237"/>
        <dbReference type="Rhea" id="RHEA-COMP:10747"/>
        <dbReference type="Rhea" id="RHEA-COMP:10748"/>
        <dbReference type="ChEBI" id="CHEBI:83833"/>
        <dbReference type="ChEBI" id="CHEBI:83834"/>
        <dbReference type="EC" id="5.2.1.8"/>
    </reaction>
</comment>
<evidence type="ECO:0000256" key="5">
    <source>
        <dbReference type="ARBA" id="ARBA00022729"/>
    </source>
</evidence>
<dbReference type="SUPFAM" id="SSF109998">
    <property type="entry name" value="Triger factor/SurA peptide-binding domain-like"/>
    <property type="match status" value="1"/>
</dbReference>
<reference evidence="14 15" key="1">
    <citation type="submission" date="2016-10" db="EMBL/GenBank/DDBJ databases">
        <authorList>
            <person name="de Groot N.N."/>
        </authorList>
    </citation>
    <scope>NUCLEOTIDE SEQUENCE [LARGE SCALE GENOMIC DNA]</scope>
    <source>
        <strain evidence="14 15">DSM 23995</strain>
    </source>
</reference>
<dbReference type="PROSITE" id="PS51257">
    <property type="entry name" value="PROKAR_LIPOPROTEIN"/>
    <property type="match status" value="1"/>
</dbReference>
<evidence type="ECO:0000256" key="10">
    <source>
        <dbReference type="ARBA" id="ARBA00023288"/>
    </source>
</evidence>
<dbReference type="InterPro" id="IPR027304">
    <property type="entry name" value="Trigger_fact/SurA_dom_sf"/>
</dbReference>
<evidence type="ECO:0000256" key="7">
    <source>
        <dbReference type="ARBA" id="ARBA00023136"/>
    </source>
</evidence>
<keyword evidence="4 11" id="KW-1003">Cell membrane</keyword>
<dbReference type="RefSeq" id="WP_091655942.1">
    <property type="nucleotide sequence ID" value="NZ_FONT01000001.1"/>
</dbReference>
<dbReference type="GO" id="GO:0006457">
    <property type="term" value="P:protein folding"/>
    <property type="evidence" value="ECO:0007669"/>
    <property type="project" value="UniProtKB-UniRule"/>
</dbReference>
<evidence type="ECO:0000313" key="15">
    <source>
        <dbReference type="Proteomes" id="UP000199516"/>
    </source>
</evidence>
<comment type="function">
    <text evidence="11">Plays a major role in protein secretion by helping the post-translocational extracellular folding of several secreted proteins.</text>
</comment>
<dbReference type="SUPFAM" id="SSF54534">
    <property type="entry name" value="FKBP-like"/>
    <property type="match status" value="1"/>
</dbReference>
<dbReference type="Gene3D" id="3.10.50.40">
    <property type="match status" value="1"/>
</dbReference>
<dbReference type="STRING" id="930128.SAMN05192532_10127"/>
<dbReference type="InterPro" id="IPR000297">
    <property type="entry name" value="PPIase_PpiC"/>
</dbReference>
<keyword evidence="9 11" id="KW-0413">Isomerase</keyword>
<evidence type="ECO:0000256" key="4">
    <source>
        <dbReference type="ARBA" id="ARBA00022475"/>
    </source>
</evidence>
<keyword evidence="6 11" id="KW-0697">Rotamase</keyword>
<dbReference type="PANTHER" id="PTHR47245">
    <property type="entry name" value="PEPTIDYLPROLYL ISOMERASE"/>
    <property type="match status" value="1"/>
</dbReference>
<dbReference type="Proteomes" id="UP000199516">
    <property type="component" value="Unassembled WGS sequence"/>
</dbReference>
<evidence type="ECO:0000313" key="14">
    <source>
        <dbReference type="EMBL" id="SFE26462.1"/>
    </source>
</evidence>
<evidence type="ECO:0000256" key="1">
    <source>
        <dbReference type="ARBA" id="ARBA00000971"/>
    </source>
</evidence>
<dbReference type="OrthoDB" id="14196at2"/>
<feature type="domain" description="PpiC" evidence="13">
    <location>
        <begin position="155"/>
        <end position="245"/>
    </location>
</feature>
<name>A0A1I1Z4I6_9BACI</name>
<dbReference type="EMBL" id="FONT01000001">
    <property type="protein sequence ID" value="SFE26462.1"/>
    <property type="molecule type" value="Genomic_DNA"/>
</dbReference>
<dbReference type="PANTHER" id="PTHR47245:SF1">
    <property type="entry name" value="FOLDASE PROTEIN PRSA"/>
    <property type="match status" value="1"/>
</dbReference>
<evidence type="ECO:0000256" key="8">
    <source>
        <dbReference type="ARBA" id="ARBA00023139"/>
    </source>
</evidence>
<evidence type="ECO:0000256" key="6">
    <source>
        <dbReference type="ARBA" id="ARBA00023110"/>
    </source>
</evidence>
<keyword evidence="5 11" id="KW-0732">Signal</keyword>
<keyword evidence="8 11" id="KW-0564">Palmitate</keyword>
<protein>
    <recommendedName>
        <fullName evidence="11">Foldase protein PrsA</fullName>
        <ecNumber evidence="11">5.2.1.8</ecNumber>
    </recommendedName>
</protein>
<proteinExistence type="inferred from homology"/>
<dbReference type="EC" id="5.2.1.8" evidence="11"/>
<sequence length="294" mass="33377">MKRFCLSAASLCAVFLITACSNEQGADESKTIAEINQTNVTEDEFVGELKERFGQQVLNDIVSGIIIDDKAEELNIDSEQIDKEFENFKSEYGVEEDEQLLSMLQMQFQLPVDSIEELKEEVIKPQLVLEQLATAEVEVTEEDKKQHFEDNKEDLVTVNARHILVEDEKTANEVIEKLEDGEDFSKLAEEYSQDPGSADNGGELGEFQRGTMVEEFEKTAFSLEPEKVSDPVESVHGFHIIEVLEKKDSYEELESSIEESLTQEQAKSGEEVMQELREGAKINIKESSYEDWIQ</sequence>
<evidence type="ECO:0000256" key="2">
    <source>
        <dbReference type="ARBA" id="ARBA00004193"/>
    </source>
</evidence>
<evidence type="ECO:0000259" key="13">
    <source>
        <dbReference type="PROSITE" id="PS50198"/>
    </source>
</evidence>
<feature type="chain" id="PRO_5039167855" description="Foldase protein PrsA" evidence="12">
    <location>
        <begin position="26"/>
        <end position="294"/>
    </location>
</feature>
<feature type="signal peptide" evidence="12">
    <location>
        <begin position="1"/>
        <end position="25"/>
    </location>
</feature>
<dbReference type="InterPro" id="IPR023058">
    <property type="entry name" value="PPIase_PpiC_CS"/>
</dbReference>
<dbReference type="InterPro" id="IPR023059">
    <property type="entry name" value="Foldase_PrsA"/>
</dbReference>
<evidence type="ECO:0000256" key="9">
    <source>
        <dbReference type="ARBA" id="ARBA00023235"/>
    </source>
</evidence>
<organism evidence="14 15">
    <name type="scientific">Alteribacillus iranensis</name>
    <dbReference type="NCBI Taxonomy" id="930128"/>
    <lineage>
        <taxon>Bacteria</taxon>
        <taxon>Bacillati</taxon>
        <taxon>Bacillota</taxon>
        <taxon>Bacilli</taxon>
        <taxon>Bacillales</taxon>
        <taxon>Bacillaceae</taxon>
        <taxon>Alteribacillus</taxon>
    </lineage>
</organism>
<dbReference type="PROSITE" id="PS50198">
    <property type="entry name" value="PPIC_PPIASE_2"/>
    <property type="match status" value="1"/>
</dbReference>
<accession>A0A1I1Z4I6</accession>
<comment type="subcellular location">
    <subcellularLocation>
        <location evidence="2 11">Cell membrane</location>
        <topology evidence="2 11">Lipid-anchor</topology>
    </subcellularLocation>
</comment>
<dbReference type="Pfam" id="PF13616">
    <property type="entry name" value="Rotamase_3"/>
    <property type="match status" value="1"/>
</dbReference>
<dbReference type="GO" id="GO:0003755">
    <property type="term" value="F:peptidyl-prolyl cis-trans isomerase activity"/>
    <property type="evidence" value="ECO:0007669"/>
    <property type="project" value="UniProtKB-UniRule"/>
</dbReference>
<gene>
    <name evidence="11" type="primary">prsA</name>
    <name evidence="14" type="ORF">SAMN05192532_10127</name>
</gene>
<evidence type="ECO:0000256" key="12">
    <source>
        <dbReference type="SAM" id="SignalP"/>
    </source>
</evidence>
<dbReference type="PROSITE" id="PS01096">
    <property type="entry name" value="PPIC_PPIASE_1"/>
    <property type="match status" value="1"/>
</dbReference>
<dbReference type="GO" id="GO:0005886">
    <property type="term" value="C:plasma membrane"/>
    <property type="evidence" value="ECO:0007669"/>
    <property type="project" value="UniProtKB-SubCell"/>
</dbReference>